<dbReference type="GO" id="GO:0007165">
    <property type="term" value="P:signal transduction"/>
    <property type="evidence" value="ECO:0007669"/>
    <property type="project" value="InterPro"/>
</dbReference>
<name>A0A8K0K7K5_LADFU</name>
<dbReference type="EMBL" id="KZ308322">
    <property type="protein sequence ID" value="KAG8227398.1"/>
    <property type="molecule type" value="Genomic_DNA"/>
</dbReference>
<organism evidence="1 2">
    <name type="scientific">Ladona fulva</name>
    <name type="common">Scarce chaser dragonfly</name>
    <name type="synonym">Libellula fulva</name>
    <dbReference type="NCBI Taxonomy" id="123851"/>
    <lineage>
        <taxon>Eukaryota</taxon>
        <taxon>Metazoa</taxon>
        <taxon>Ecdysozoa</taxon>
        <taxon>Arthropoda</taxon>
        <taxon>Hexapoda</taxon>
        <taxon>Insecta</taxon>
        <taxon>Pterygota</taxon>
        <taxon>Palaeoptera</taxon>
        <taxon>Odonata</taxon>
        <taxon>Epiprocta</taxon>
        <taxon>Anisoptera</taxon>
        <taxon>Libelluloidea</taxon>
        <taxon>Libellulidae</taxon>
        <taxon>Ladona</taxon>
    </lineage>
</organism>
<evidence type="ECO:0000313" key="1">
    <source>
        <dbReference type="EMBL" id="KAG8227398.1"/>
    </source>
</evidence>
<reference evidence="1" key="2">
    <citation type="submission" date="2017-10" db="EMBL/GenBank/DDBJ databases">
        <title>Ladona fulva Genome sequencing and assembly.</title>
        <authorList>
            <person name="Murali S."/>
            <person name="Richards S."/>
            <person name="Bandaranaike D."/>
            <person name="Bellair M."/>
            <person name="Blankenburg K."/>
            <person name="Chao H."/>
            <person name="Dinh H."/>
            <person name="Doddapaneni H."/>
            <person name="Dugan-Rocha S."/>
            <person name="Elkadiri S."/>
            <person name="Gnanaolivu R."/>
            <person name="Hernandez B."/>
            <person name="Skinner E."/>
            <person name="Javaid M."/>
            <person name="Lee S."/>
            <person name="Li M."/>
            <person name="Ming W."/>
            <person name="Munidasa M."/>
            <person name="Muniz J."/>
            <person name="Nguyen L."/>
            <person name="Hughes D."/>
            <person name="Osuji N."/>
            <person name="Pu L.-L."/>
            <person name="Puazo M."/>
            <person name="Qu C."/>
            <person name="Quiroz J."/>
            <person name="Raj R."/>
            <person name="Weissenberger G."/>
            <person name="Xin Y."/>
            <person name="Zou X."/>
            <person name="Han Y."/>
            <person name="Worley K."/>
            <person name="Muzny D."/>
            <person name="Gibbs R."/>
        </authorList>
    </citation>
    <scope>NUCLEOTIDE SEQUENCE</scope>
    <source>
        <strain evidence="1">Sampled in the wild</strain>
    </source>
</reference>
<evidence type="ECO:0000313" key="2">
    <source>
        <dbReference type="Proteomes" id="UP000792457"/>
    </source>
</evidence>
<dbReference type="AlphaFoldDB" id="A0A8K0K7K5"/>
<keyword evidence="2" id="KW-1185">Reference proteome</keyword>
<proteinExistence type="predicted"/>
<accession>A0A8K0K7K5</accession>
<dbReference type="InterPro" id="IPR011025">
    <property type="entry name" value="GproteinA_insert"/>
</dbReference>
<dbReference type="Proteomes" id="UP000792457">
    <property type="component" value="Unassembled WGS sequence"/>
</dbReference>
<gene>
    <name evidence="1" type="ORF">J437_LFUL000407</name>
</gene>
<dbReference type="SUPFAM" id="SSF47895">
    <property type="entry name" value="Transducin (alpha subunit), insertion domain"/>
    <property type="match status" value="1"/>
</dbReference>
<comment type="caution">
    <text evidence="1">The sequence shown here is derived from an EMBL/GenBank/DDBJ whole genome shotgun (WGS) entry which is preliminary data.</text>
</comment>
<dbReference type="OrthoDB" id="5817230at2759"/>
<sequence length="194" mass="21143">MGCGGALMEMGGRSAPDIFSCRLTLFAGLKSRAGEGSECSTLRKILFPDFGAFYARRFVLHGAIERIIHESGFTSEDFKQYRPVVYSNTIQSLVAILRAMPNLGIAFGNNERESWKAFVVSDCCSEKGLVSLKGAAEKWVVTTSAHLSHTICHMHSLARGRSTLAHNKAFGERKLSLVTSASSDLLVRAEDAKP</sequence>
<reference evidence="1" key="1">
    <citation type="submission" date="2013-04" db="EMBL/GenBank/DDBJ databases">
        <authorList>
            <person name="Qu J."/>
            <person name="Murali S.C."/>
            <person name="Bandaranaike D."/>
            <person name="Bellair M."/>
            <person name="Blankenburg K."/>
            <person name="Chao H."/>
            <person name="Dinh H."/>
            <person name="Doddapaneni H."/>
            <person name="Downs B."/>
            <person name="Dugan-Rocha S."/>
            <person name="Elkadiri S."/>
            <person name="Gnanaolivu R.D."/>
            <person name="Hernandez B."/>
            <person name="Javaid M."/>
            <person name="Jayaseelan J.C."/>
            <person name="Lee S."/>
            <person name="Li M."/>
            <person name="Ming W."/>
            <person name="Munidasa M."/>
            <person name="Muniz J."/>
            <person name="Nguyen L."/>
            <person name="Ongeri F."/>
            <person name="Osuji N."/>
            <person name="Pu L.-L."/>
            <person name="Puazo M."/>
            <person name="Qu C."/>
            <person name="Quiroz J."/>
            <person name="Raj R."/>
            <person name="Weissenberger G."/>
            <person name="Xin Y."/>
            <person name="Zou X."/>
            <person name="Han Y."/>
            <person name="Richards S."/>
            <person name="Worley K."/>
            <person name="Muzny D."/>
            <person name="Gibbs R."/>
        </authorList>
    </citation>
    <scope>NUCLEOTIDE SEQUENCE</scope>
    <source>
        <strain evidence="1">Sampled in the wild</strain>
    </source>
</reference>
<protein>
    <submittedName>
        <fullName evidence="1">Uncharacterized protein</fullName>
    </submittedName>
</protein>
<dbReference type="Gene3D" id="1.10.400.10">
    <property type="entry name" value="GI Alpha 1, domain 2-like"/>
    <property type="match status" value="1"/>
</dbReference>